<protein>
    <recommendedName>
        <fullName evidence="4">Nuclease-related domain-containing protein</fullName>
    </recommendedName>
</protein>
<evidence type="ECO:0000256" key="1">
    <source>
        <dbReference type="SAM" id="Phobius"/>
    </source>
</evidence>
<dbReference type="EMBL" id="FOHE01000032">
    <property type="protein sequence ID" value="SET81848.1"/>
    <property type="molecule type" value="Genomic_DNA"/>
</dbReference>
<dbReference type="OrthoDB" id="7066673at2"/>
<keyword evidence="1" id="KW-0812">Transmembrane</keyword>
<evidence type="ECO:0000313" key="2">
    <source>
        <dbReference type="EMBL" id="SET81848.1"/>
    </source>
</evidence>
<keyword evidence="1" id="KW-1133">Transmembrane helix</keyword>
<dbReference type="Proteomes" id="UP000198618">
    <property type="component" value="Unassembled WGS sequence"/>
</dbReference>
<gene>
    <name evidence="2" type="ORF">SAMN05216389_13224</name>
</gene>
<organism evidence="2 3">
    <name type="scientific">Oceanobacillus limi</name>
    <dbReference type="NCBI Taxonomy" id="930131"/>
    <lineage>
        <taxon>Bacteria</taxon>
        <taxon>Bacillati</taxon>
        <taxon>Bacillota</taxon>
        <taxon>Bacilli</taxon>
        <taxon>Bacillales</taxon>
        <taxon>Bacillaceae</taxon>
        <taxon>Oceanobacillus</taxon>
    </lineage>
</organism>
<accession>A0A1I0HDD4</accession>
<keyword evidence="3" id="KW-1185">Reference proteome</keyword>
<dbReference type="RefSeq" id="WP_139177972.1">
    <property type="nucleotide sequence ID" value="NZ_FOHE01000032.1"/>
</dbReference>
<sequence>MGIFIGRNRLVGSVQGSFLVVGDVLCDCLPDDTYIIGKPNLGETIPDYIILSPAFGFRIIEVKDIHINNIEYIHPNGMIKVKEELINPFGKVKSHAVAWKNYLLTHHRDIGLGDPIRYIGYAVVHKGFTKLEFEYEFGKKLSNWIPGDLDSYYKYHYCIDEIDKGFDKILARSTRFKSYPLKEFQIKAILDHLMSDNVTSNRVVEAKADDAEEDNQVTETNNTQGKSNRSMLSWLKNDMDKKGLIVFLLAAILISIVFAITKFSGNMHFGQTSKAETVSSLEVSEKHSDERVILPATIEQIEFDSVSGNTYLVLTDGDGYLEAVIRNETSIDLEKGESYTFEGFVQTSTDNESGWELNIVRVD</sequence>
<name>A0A1I0HDD4_9BACI</name>
<keyword evidence="1" id="KW-0472">Membrane</keyword>
<feature type="transmembrane region" description="Helical" evidence="1">
    <location>
        <begin position="243"/>
        <end position="261"/>
    </location>
</feature>
<evidence type="ECO:0008006" key="4">
    <source>
        <dbReference type="Google" id="ProtNLM"/>
    </source>
</evidence>
<dbReference type="STRING" id="930131.SAMN05216389_13224"/>
<proteinExistence type="predicted"/>
<reference evidence="2 3" key="1">
    <citation type="submission" date="2016-10" db="EMBL/GenBank/DDBJ databases">
        <authorList>
            <person name="de Groot N.N."/>
        </authorList>
    </citation>
    <scope>NUCLEOTIDE SEQUENCE [LARGE SCALE GENOMIC DNA]</scope>
    <source>
        <strain evidence="2 3">IBRC-M 10780</strain>
    </source>
</reference>
<evidence type="ECO:0000313" key="3">
    <source>
        <dbReference type="Proteomes" id="UP000198618"/>
    </source>
</evidence>
<dbReference type="AlphaFoldDB" id="A0A1I0HDD4"/>